<dbReference type="Proteomes" id="UP001652581">
    <property type="component" value="Chromosome 18"/>
</dbReference>
<sequence length="211" mass="24285">MTELEGGCSRLFFMPSSENYIIQDPKAFYVLTGIVFNHSFSDSKEPLPLEVKYYLCFSCFQRNYLFLRLIFHQDGFQGWSTSFFYPPNLSQEPRDCGHSNGGSPGYNKEGFLAIQHATDKAIMWHHALNATTKMFESLNVLVKRFPHGAYVQDRFFLVLQDEFPVLLMLSFICIELITINSIVLEKEKTKVHFHDCDPGVSFTVDVTLVLQ</sequence>
<protein>
    <submittedName>
        <fullName evidence="3">ATP-binding cassette sub-family A member 17-like</fullName>
    </submittedName>
</protein>
<name>A0ABM5BPA0_VICPA</name>
<evidence type="ECO:0000256" key="1">
    <source>
        <dbReference type="SAM" id="Phobius"/>
    </source>
</evidence>
<evidence type="ECO:0000313" key="2">
    <source>
        <dbReference type="Proteomes" id="UP001652581"/>
    </source>
</evidence>
<dbReference type="RefSeq" id="XP_072798238.1">
    <property type="nucleotide sequence ID" value="XM_072942137.1"/>
</dbReference>
<evidence type="ECO:0000313" key="3">
    <source>
        <dbReference type="RefSeq" id="XP_072798238.1"/>
    </source>
</evidence>
<gene>
    <name evidence="3" type="primary">LOC140687002</name>
</gene>
<keyword evidence="1" id="KW-0472">Membrane</keyword>
<proteinExistence type="predicted"/>
<keyword evidence="1" id="KW-0812">Transmembrane</keyword>
<reference evidence="3" key="1">
    <citation type="submission" date="2025-08" db="UniProtKB">
        <authorList>
            <consortium name="RefSeq"/>
        </authorList>
    </citation>
    <scope>IDENTIFICATION</scope>
</reference>
<keyword evidence="2" id="KW-1185">Reference proteome</keyword>
<accession>A0ABM5BPA0</accession>
<keyword evidence="1" id="KW-1133">Transmembrane helix</keyword>
<dbReference type="GeneID" id="140687002"/>
<feature type="transmembrane region" description="Helical" evidence="1">
    <location>
        <begin position="163"/>
        <end position="184"/>
    </location>
</feature>
<organism evidence="2 3">
    <name type="scientific">Vicugna pacos</name>
    <name type="common">Alpaca</name>
    <name type="synonym">Lama pacos</name>
    <dbReference type="NCBI Taxonomy" id="30538"/>
    <lineage>
        <taxon>Eukaryota</taxon>
        <taxon>Metazoa</taxon>
        <taxon>Chordata</taxon>
        <taxon>Craniata</taxon>
        <taxon>Vertebrata</taxon>
        <taxon>Euteleostomi</taxon>
        <taxon>Mammalia</taxon>
        <taxon>Eutheria</taxon>
        <taxon>Laurasiatheria</taxon>
        <taxon>Artiodactyla</taxon>
        <taxon>Tylopoda</taxon>
        <taxon>Camelidae</taxon>
        <taxon>Vicugna</taxon>
    </lineage>
</organism>